<accession>A0A292Q280</accession>
<feature type="region of interest" description="Disordered" evidence="1">
    <location>
        <begin position="148"/>
        <end position="185"/>
    </location>
</feature>
<feature type="compositionally biased region" description="Polar residues" evidence="1">
    <location>
        <begin position="352"/>
        <end position="366"/>
    </location>
</feature>
<evidence type="ECO:0000313" key="2">
    <source>
        <dbReference type="EMBL" id="CUS13524.1"/>
    </source>
</evidence>
<keyword evidence="3" id="KW-1185">Reference proteome</keyword>
<protein>
    <submittedName>
        <fullName evidence="2">Uncharacterized protein</fullName>
    </submittedName>
</protein>
<feature type="region of interest" description="Disordered" evidence="1">
    <location>
        <begin position="352"/>
        <end position="383"/>
    </location>
</feature>
<feature type="compositionally biased region" description="Polar residues" evidence="1">
    <location>
        <begin position="45"/>
        <end position="54"/>
    </location>
</feature>
<evidence type="ECO:0000256" key="1">
    <source>
        <dbReference type="SAM" id="MobiDB-lite"/>
    </source>
</evidence>
<feature type="region of interest" description="Disordered" evidence="1">
    <location>
        <begin position="21"/>
        <end position="125"/>
    </location>
</feature>
<reference evidence="2" key="1">
    <citation type="submission" date="2015-10" db="EMBL/GenBank/DDBJ databases">
        <authorList>
            <person name="Regsiter A."/>
            <person name="william w."/>
        </authorList>
    </citation>
    <scope>NUCLEOTIDE SEQUENCE</scope>
    <source>
        <strain evidence="2">Montdore</strain>
    </source>
</reference>
<feature type="compositionally biased region" description="Low complexity" evidence="1">
    <location>
        <begin position="101"/>
        <end position="118"/>
    </location>
</feature>
<dbReference type="EMBL" id="LN890972">
    <property type="protein sequence ID" value="CUS13524.1"/>
    <property type="molecule type" value="Genomic_DNA"/>
</dbReference>
<sequence>MRSSSGETIGSSFDILREAANGDTSWHSGESISTTPVEKYRGNGYQAQDENTLPISGASGARRDQELSSKNTSPGSWELSVSKNSLDFSLNPFETLPNSPTPSRQRSSSYRSFGSPSSGDLSPIYEGRKKNLFISAPKQTPERVIARSTSHPDELHQVPRDIPKRKSISDSPESPGGDVFHFSPQGDSYNPLITCNLIHIKGSPLNESASMQQKKQPDTILYKDSEIPASARDGFEGYGSPNFSALEVPPFSPPTPLTGLRGFVTNNHRQGWKPRYSQDYSAPESDSGCGQDLVWGAVPGGRRSIFGPGPRLPDSSTLPERYYGETVKDPNTSTGNALAKLYASMELPNYSSQEQGKSAVYPTSKQDLGLRPSLSGGNTAVSNGISLKASHHLQLKEPDHPGPQASPHALSLGKGKYCPSPDANRFNSLSNNKIVVGEFVPNFVDKTEKHAKLRRETERMVNEPDNPRIRGSPFVAGPSMGAKNPTLVASLSSAPSDALQEAFDFLSTQVKPLLQEKSGGRNIWSKHFPITNDGSIQYMPKDTKTYAFEDCSNLQKLTRCTAVFLDTLTGTSQSGFWADPGLFITSLRFREGSANGHVMDYNPNLAFENPRYFVSPSNTGMLEDRVPVILKAWDTPSNLAIFRPIRVGSYEHIGIENLVEDHEFLHAHSNQIHLNHNIAAVGYIRARPKPQEGTESDGLRCRTSYPVFNSDKDTRIRTVCSINQVRRFIEGSENTEGVLKADCLFPLNFYGSPCVIKQSGSVIGVVNGPHSVSNTRDIGLFPQGFRKWLRWFAL</sequence>
<feature type="compositionally biased region" description="Basic and acidic residues" evidence="1">
    <location>
        <begin position="148"/>
        <end position="168"/>
    </location>
</feature>
<name>A0A292Q280_9PEZI</name>
<dbReference type="Proteomes" id="UP001412239">
    <property type="component" value="Unassembled WGS sequence"/>
</dbReference>
<feature type="compositionally biased region" description="Polar residues" evidence="1">
    <location>
        <begin position="68"/>
        <end position="88"/>
    </location>
</feature>
<gene>
    <name evidence="2" type="ORF">GSTUAT00002462001</name>
</gene>
<feature type="compositionally biased region" description="Polar residues" evidence="1">
    <location>
        <begin position="22"/>
        <end position="36"/>
    </location>
</feature>
<evidence type="ECO:0000313" key="3">
    <source>
        <dbReference type="Proteomes" id="UP001412239"/>
    </source>
</evidence>
<organism evidence="2 3">
    <name type="scientific">Tuber aestivum</name>
    <name type="common">summer truffle</name>
    <dbReference type="NCBI Taxonomy" id="59557"/>
    <lineage>
        <taxon>Eukaryota</taxon>
        <taxon>Fungi</taxon>
        <taxon>Dikarya</taxon>
        <taxon>Ascomycota</taxon>
        <taxon>Pezizomycotina</taxon>
        <taxon>Pezizomycetes</taxon>
        <taxon>Pezizales</taxon>
        <taxon>Tuberaceae</taxon>
        <taxon>Tuber</taxon>
    </lineage>
</organism>
<dbReference type="AlphaFoldDB" id="A0A292Q280"/>
<proteinExistence type="predicted"/>